<dbReference type="InterPro" id="IPR011990">
    <property type="entry name" value="TPR-like_helical_dom_sf"/>
</dbReference>
<evidence type="ECO:0000313" key="8">
    <source>
        <dbReference type="EMBL" id="KAA2238788.1"/>
    </source>
</evidence>
<reference evidence="8 9" key="1">
    <citation type="submission" date="2019-09" db="EMBL/GenBank/DDBJ databases">
        <title>Chitinophaga ginsengihumi sp. nov., isolated from soil of ginseng rhizosphere.</title>
        <authorList>
            <person name="Lee J."/>
        </authorList>
    </citation>
    <scope>NUCLEOTIDE SEQUENCE [LARGE SCALE GENOMIC DNA]</scope>
    <source>
        <strain evidence="8 9">BN140078</strain>
    </source>
</reference>
<dbReference type="Gene3D" id="1.25.40.390">
    <property type="match status" value="1"/>
</dbReference>
<evidence type="ECO:0000256" key="5">
    <source>
        <dbReference type="ARBA" id="ARBA00023237"/>
    </source>
</evidence>
<comment type="subcellular location">
    <subcellularLocation>
        <location evidence="1">Cell outer membrane</location>
    </subcellularLocation>
</comment>
<accession>A0A5B2VJC8</accession>
<organism evidence="8 9">
    <name type="scientific">Chitinophaga agrisoli</name>
    <dbReference type="NCBI Taxonomy" id="2607653"/>
    <lineage>
        <taxon>Bacteria</taxon>
        <taxon>Pseudomonadati</taxon>
        <taxon>Bacteroidota</taxon>
        <taxon>Chitinophagia</taxon>
        <taxon>Chitinophagales</taxon>
        <taxon>Chitinophagaceae</taxon>
        <taxon>Chitinophaga</taxon>
    </lineage>
</organism>
<dbReference type="AlphaFoldDB" id="A0A5B2VJC8"/>
<dbReference type="RefSeq" id="WP_149839967.1">
    <property type="nucleotide sequence ID" value="NZ_VUOC01000004.1"/>
</dbReference>
<dbReference type="Pfam" id="PF07980">
    <property type="entry name" value="SusD_RagB"/>
    <property type="match status" value="1"/>
</dbReference>
<name>A0A5B2VJC8_9BACT</name>
<evidence type="ECO:0000256" key="4">
    <source>
        <dbReference type="ARBA" id="ARBA00023136"/>
    </source>
</evidence>
<reference evidence="8 9" key="2">
    <citation type="submission" date="2019-09" db="EMBL/GenBank/DDBJ databases">
        <authorList>
            <person name="Jin C."/>
        </authorList>
    </citation>
    <scope>NUCLEOTIDE SEQUENCE [LARGE SCALE GENOMIC DNA]</scope>
    <source>
        <strain evidence="8 9">BN140078</strain>
    </source>
</reference>
<feature type="domain" description="RagB/SusD" evidence="6">
    <location>
        <begin position="353"/>
        <end position="499"/>
    </location>
</feature>
<dbReference type="EMBL" id="VUOC01000004">
    <property type="protein sequence ID" value="KAA2238788.1"/>
    <property type="molecule type" value="Genomic_DNA"/>
</dbReference>
<feature type="domain" description="SusD-like N-terminal" evidence="7">
    <location>
        <begin position="110"/>
        <end position="261"/>
    </location>
</feature>
<gene>
    <name evidence="8" type="ORF">F0L74_21470</name>
</gene>
<dbReference type="CDD" id="cd08977">
    <property type="entry name" value="SusD"/>
    <property type="match status" value="1"/>
</dbReference>
<keyword evidence="9" id="KW-1185">Reference proteome</keyword>
<evidence type="ECO:0000256" key="2">
    <source>
        <dbReference type="ARBA" id="ARBA00006275"/>
    </source>
</evidence>
<comment type="caution">
    <text evidence="8">The sequence shown here is derived from an EMBL/GenBank/DDBJ whole genome shotgun (WGS) entry which is preliminary data.</text>
</comment>
<evidence type="ECO:0000259" key="7">
    <source>
        <dbReference type="Pfam" id="PF14322"/>
    </source>
</evidence>
<dbReference type="Pfam" id="PF14322">
    <property type="entry name" value="SusD-like_3"/>
    <property type="match status" value="1"/>
</dbReference>
<evidence type="ECO:0000256" key="3">
    <source>
        <dbReference type="ARBA" id="ARBA00022729"/>
    </source>
</evidence>
<dbReference type="InterPro" id="IPR033985">
    <property type="entry name" value="SusD-like_N"/>
</dbReference>
<comment type="similarity">
    <text evidence="2">Belongs to the SusD family.</text>
</comment>
<protein>
    <submittedName>
        <fullName evidence="8">RagB/SusD family nutrient uptake outer membrane protein</fullName>
    </submittedName>
</protein>
<proteinExistence type="inferred from homology"/>
<dbReference type="Proteomes" id="UP000324611">
    <property type="component" value="Unassembled WGS sequence"/>
</dbReference>
<keyword evidence="3" id="KW-0732">Signal</keyword>
<dbReference type="SUPFAM" id="SSF48452">
    <property type="entry name" value="TPR-like"/>
    <property type="match status" value="1"/>
</dbReference>
<sequence>MQFRNKPYHTYRHLYTKKYFAVSFLLLLLMIISEASILTSCKKLVEVEPPVTSITGTNVYTSDATAIGVLSGIYLTMSSGNIAFATGPRGISFYSGLSADELSLYDGIASNSASYHYYRNSLFANKTTTTPGTEFWSPAYNLIFVCNSAIEGLTSSSTLTTQVKQQLTGEAKFLRAFFYFYLVNLYGDVPLVLTSDYTVNSTLRRSPKEEVYNQIIIDLKDSQALLNENYLNGKLEKYSDIPERVRPTKWVATALLARAYLYLKDYKNSEMEATRIINNRTLFGLTPLNSTFLKNSNEAIWQLQPVLSGWNTEDALAFIIPETGLNDNPAYLSAGLLNSFELNDQRRNNWIGNVTISNDTFYFPYKYKVNMQDAPVTEYLMVFRLSEQYLIRAEARAQLGNATEAVADLNAIRKRAGLANTTAVTIPNILKDIYHERKVELFTEWGHRWFDLKRTGAVNEVMNTVTPLKGGIWTSNAALYPLPLNEILKNTNLTQNPGY</sequence>
<evidence type="ECO:0000313" key="9">
    <source>
        <dbReference type="Proteomes" id="UP000324611"/>
    </source>
</evidence>
<evidence type="ECO:0000256" key="1">
    <source>
        <dbReference type="ARBA" id="ARBA00004442"/>
    </source>
</evidence>
<dbReference type="InterPro" id="IPR012944">
    <property type="entry name" value="SusD_RagB_dom"/>
</dbReference>
<dbReference type="GO" id="GO:0009279">
    <property type="term" value="C:cell outer membrane"/>
    <property type="evidence" value="ECO:0007669"/>
    <property type="project" value="UniProtKB-SubCell"/>
</dbReference>
<keyword evidence="4" id="KW-0472">Membrane</keyword>
<keyword evidence="5" id="KW-0998">Cell outer membrane</keyword>
<evidence type="ECO:0000259" key="6">
    <source>
        <dbReference type="Pfam" id="PF07980"/>
    </source>
</evidence>